<evidence type="ECO:0000256" key="7">
    <source>
        <dbReference type="ARBA" id="ARBA00022525"/>
    </source>
</evidence>
<evidence type="ECO:0000313" key="15">
    <source>
        <dbReference type="RefSeq" id="XP_026273839.1"/>
    </source>
</evidence>
<evidence type="ECO:0000256" key="10">
    <source>
        <dbReference type="ARBA" id="ARBA00022989"/>
    </source>
</evidence>
<keyword evidence="6" id="KW-1003">Cell membrane</keyword>
<keyword evidence="8 12" id="KW-0812">Transmembrane</keyword>
<dbReference type="AlphaFoldDB" id="A0A6J1RY14"/>
<dbReference type="GO" id="GO:0005576">
    <property type="term" value="C:extracellular region"/>
    <property type="evidence" value="ECO:0007669"/>
    <property type="project" value="UniProtKB-SubCell"/>
</dbReference>
<dbReference type="InterPro" id="IPR029668">
    <property type="entry name" value="TMEM98"/>
</dbReference>
<feature type="signal peptide" evidence="13">
    <location>
        <begin position="1"/>
        <end position="22"/>
    </location>
</feature>
<comment type="similarity">
    <text evidence="4">Belongs to the TMEM98 family.</text>
</comment>
<dbReference type="KEGG" id="foc:113203397"/>
<feature type="chain" id="PRO_5026742001" description="Transmembrane protein 98" evidence="13">
    <location>
        <begin position="23"/>
        <end position="273"/>
    </location>
</feature>
<sequence length="273" mass="29947">MWGAKQLLVIPSIFLLWTVSCGQMFNFSSERASPSVTVFAVPSSRTTGMETVVVVAIGVLAAVFVGALIALVMLCWQKLYNNGVCGLHLDKCNGFDTRPDIHLIEADAELELGDVCLHPGIKEILADKQWVDDATGLVPHTLAVLRACHKLTERLAALAMGPLTNHKIGSQIMDVARQISVRVDDVVRSMYPPLDPRLLEARTAALALAVTNLALVTRHGCSPSRHHFQRMDWIDHALASMESHLKILREAALSQEMSCRIQQTLPNSKDLQA</sequence>
<dbReference type="Gene3D" id="1.20.1410.10">
    <property type="entry name" value="I/LWEQ domain"/>
    <property type="match status" value="1"/>
</dbReference>
<evidence type="ECO:0000256" key="5">
    <source>
        <dbReference type="ARBA" id="ARBA00014380"/>
    </source>
</evidence>
<dbReference type="GO" id="GO:0005886">
    <property type="term" value="C:plasma membrane"/>
    <property type="evidence" value="ECO:0007669"/>
    <property type="project" value="UniProtKB-SubCell"/>
</dbReference>
<proteinExistence type="inferred from homology"/>
<keyword evidence="11 12" id="KW-0472">Membrane</keyword>
<evidence type="ECO:0000256" key="3">
    <source>
        <dbReference type="ARBA" id="ARBA00004648"/>
    </source>
</evidence>
<evidence type="ECO:0000256" key="4">
    <source>
        <dbReference type="ARBA" id="ARBA00011024"/>
    </source>
</evidence>
<feature type="transmembrane region" description="Helical" evidence="12">
    <location>
        <begin position="52"/>
        <end position="76"/>
    </location>
</feature>
<evidence type="ECO:0000256" key="13">
    <source>
        <dbReference type="SAM" id="SignalP"/>
    </source>
</evidence>
<evidence type="ECO:0000256" key="8">
    <source>
        <dbReference type="ARBA" id="ARBA00022692"/>
    </source>
</evidence>
<dbReference type="PANTHER" id="PTHR32510">
    <property type="entry name" value="TRANSMEMBRANE PROTEIN 98"/>
    <property type="match status" value="1"/>
</dbReference>
<gene>
    <name evidence="15" type="primary">LOC113203397</name>
</gene>
<evidence type="ECO:0000256" key="9">
    <source>
        <dbReference type="ARBA" id="ARBA00022824"/>
    </source>
</evidence>
<dbReference type="OrthoDB" id="5978425at2759"/>
<keyword evidence="9" id="KW-0256">Endoplasmic reticulum</keyword>
<evidence type="ECO:0000256" key="6">
    <source>
        <dbReference type="ARBA" id="ARBA00022475"/>
    </source>
</evidence>
<reference evidence="15" key="1">
    <citation type="submission" date="2025-08" db="UniProtKB">
        <authorList>
            <consortium name="RefSeq"/>
        </authorList>
    </citation>
    <scope>IDENTIFICATION</scope>
    <source>
        <tissue evidence="15">Whole organism</tissue>
    </source>
</reference>
<evidence type="ECO:0000256" key="12">
    <source>
        <dbReference type="SAM" id="Phobius"/>
    </source>
</evidence>
<keyword evidence="14" id="KW-1185">Reference proteome</keyword>
<keyword evidence="13" id="KW-0732">Signal</keyword>
<dbReference type="Proteomes" id="UP000504606">
    <property type="component" value="Unplaced"/>
</dbReference>
<evidence type="ECO:0000256" key="11">
    <source>
        <dbReference type="ARBA" id="ARBA00023136"/>
    </source>
</evidence>
<keyword evidence="7" id="KW-0964">Secreted</keyword>
<name>A0A6J1RY14_FRAOC</name>
<evidence type="ECO:0000313" key="14">
    <source>
        <dbReference type="Proteomes" id="UP000504606"/>
    </source>
</evidence>
<accession>A0A6J1RY14</accession>
<organism evidence="14 15">
    <name type="scientific">Frankliniella occidentalis</name>
    <name type="common">Western flower thrips</name>
    <name type="synonym">Euthrips occidentalis</name>
    <dbReference type="NCBI Taxonomy" id="133901"/>
    <lineage>
        <taxon>Eukaryota</taxon>
        <taxon>Metazoa</taxon>
        <taxon>Ecdysozoa</taxon>
        <taxon>Arthropoda</taxon>
        <taxon>Hexapoda</taxon>
        <taxon>Insecta</taxon>
        <taxon>Pterygota</taxon>
        <taxon>Neoptera</taxon>
        <taxon>Paraneoptera</taxon>
        <taxon>Thysanoptera</taxon>
        <taxon>Terebrantia</taxon>
        <taxon>Thripoidea</taxon>
        <taxon>Thripidae</taxon>
        <taxon>Frankliniella</taxon>
    </lineage>
</organism>
<dbReference type="PANTHER" id="PTHR32510:SF3">
    <property type="entry name" value="TRANSMEMBRANE PROTEIN 98"/>
    <property type="match status" value="1"/>
</dbReference>
<evidence type="ECO:0000256" key="1">
    <source>
        <dbReference type="ARBA" id="ARBA00004401"/>
    </source>
</evidence>
<dbReference type="GO" id="GO:0005789">
    <property type="term" value="C:endoplasmic reticulum membrane"/>
    <property type="evidence" value="ECO:0007669"/>
    <property type="project" value="UniProtKB-SubCell"/>
</dbReference>
<comment type="subcellular location">
    <subcellularLocation>
        <location evidence="1">Cell membrane</location>
        <topology evidence="1">Single-pass type II membrane protein</topology>
    </subcellularLocation>
    <subcellularLocation>
        <location evidence="3">Endoplasmic reticulum membrane</location>
        <topology evidence="3">Single-pass type II membrane protein</topology>
    </subcellularLocation>
    <subcellularLocation>
        <location evidence="2">Secreted</location>
        <location evidence="2">Extracellular exosome</location>
    </subcellularLocation>
</comment>
<protein>
    <recommendedName>
        <fullName evidence="5">Transmembrane protein 98</fullName>
    </recommendedName>
</protein>
<dbReference type="RefSeq" id="XP_026273839.1">
    <property type="nucleotide sequence ID" value="XM_026418054.2"/>
</dbReference>
<dbReference type="PROSITE" id="PS51257">
    <property type="entry name" value="PROKAR_LIPOPROTEIN"/>
    <property type="match status" value="1"/>
</dbReference>
<evidence type="ECO:0000256" key="2">
    <source>
        <dbReference type="ARBA" id="ARBA00004550"/>
    </source>
</evidence>
<keyword evidence="10 12" id="KW-1133">Transmembrane helix</keyword>
<dbReference type="GeneID" id="113203397"/>